<dbReference type="InterPro" id="IPR003477">
    <property type="entry name" value="PemK-like"/>
</dbReference>
<sequence>MRRGDIVTVAGGVYATKPRPALVIQDDRFDATDSLTVCPLTTTAVEAPLLRVPVPADASSGLSQESYLMVDKVTTVRRSNAHAVVGRLESTTLVEFERRLLVFLGFGG</sequence>
<dbReference type="eggNOG" id="COG2337">
    <property type="taxonomic scope" value="Bacteria"/>
</dbReference>
<evidence type="ECO:0000256" key="2">
    <source>
        <dbReference type="ARBA" id="ARBA00022649"/>
    </source>
</evidence>
<comment type="caution">
    <text evidence="3">The sequence shown here is derived from an EMBL/GenBank/DDBJ whole genome shotgun (WGS) entry which is preliminary data.</text>
</comment>
<comment type="similarity">
    <text evidence="1">Belongs to the PemK/MazF family.</text>
</comment>
<dbReference type="SUPFAM" id="SSF50118">
    <property type="entry name" value="Cell growth inhibitor/plasmid maintenance toxic component"/>
    <property type="match status" value="1"/>
</dbReference>
<accession>K6VFD2</accession>
<dbReference type="EMBL" id="BAHD01000014">
    <property type="protein sequence ID" value="GAB94883.1"/>
    <property type="molecule type" value="Genomic_DNA"/>
</dbReference>
<dbReference type="RefSeq" id="WP_006591415.1">
    <property type="nucleotide sequence ID" value="NZ_BAHD01000014.1"/>
</dbReference>
<keyword evidence="2" id="KW-1277">Toxin-antitoxin system</keyword>
<reference evidence="3 4" key="1">
    <citation type="submission" date="2012-08" db="EMBL/GenBank/DDBJ databases">
        <title>Whole genome shotgun sequence of Kineosphaera limosa NBRC 100340.</title>
        <authorList>
            <person name="Yoshida I."/>
            <person name="Isaki S."/>
            <person name="Hosoyama A."/>
            <person name="Tsuchikane K."/>
            <person name="Katsumata H."/>
            <person name="Ando Y."/>
            <person name="Ohji S."/>
            <person name="Hamada M."/>
            <person name="Tamura T."/>
            <person name="Yamazoe A."/>
            <person name="Yamazaki S."/>
            <person name="Fujita N."/>
        </authorList>
    </citation>
    <scope>NUCLEOTIDE SEQUENCE [LARGE SCALE GENOMIC DNA]</scope>
    <source>
        <strain evidence="3 4">NBRC 100340</strain>
    </source>
</reference>
<dbReference type="Pfam" id="PF02452">
    <property type="entry name" value="PemK_toxin"/>
    <property type="match status" value="1"/>
</dbReference>
<dbReference type="Proteomes" id="UP000008366">
    <property type="component" value="Unassembled WGS sequence"/>
</dbReference>
<name>K6VFD2_9MICO</name>
<organism evidence="3 4">
    <name type="scientific">Kineosphaera limosa NBRC 100340</name>
    <dbReference type="NCBI Taxonomy" id="1184609"/>
    <lineage>
        <taxon>Bacteria</taxon>
        <taxon>Bacillati</taxon>
        <taxon>Actinomycetota</taxon>
        <taxon>Actinomycetes</taxon>
        <taxon>Micrococcales</taxon>
        <taxon>Dermatophilaceae</taxon>
        <taxon>Kineosphaera</taxon>
    </lineage>
</organism>
<dbReference type="GO" id="GO:0003677">
    <property type="term" value="F:DNA binding"/>
    <property type="evidence" value="ECO:0007669"/>
    <property type="project" value="InterPro"/>
</dbReference>
<dbReference type="Gene3D" id="2.30.30.110">
    <property type="match status" value="1"/>
</dbReference>
<dbReference type="AlphaFoldDB" id="K6VFD2"/>
<proteinExistence type="inferred from homology"/>
<gene>
    <name evidence="3" type="ORF">KILIM_014_00180</name>
</gene>
<evidence type="ECO:0000313" key="4">
    <source>
        <dbReference type="Proteomes" id="UP000008366"/>
    </source>
</evidence>
<dbReference type="OrthoDB" id="3196747at2"/>
<evidence type="ECO:0000313" key="3">
    <source>
        <dbReference type="EMBL" id="GAB94883.1"/>
    </source>
</evidence>
<evidence type="ECO:0000256" key="1">
    <source>
        <dbReference type="ARBA" id="ARBA00007521"/>
    </source>
</evidence>
<keyword evidence="4" id="KW-1185">Reference proteome</keyword>
<dbReference type="InterPro" id="IPR011067">
    <property type="entry name" value="Plasmid_toxin/cell-grow_inhib"/>
</dbReference>
<protein>
    <submittedName>
        <fullName evidence="3">Uncharacterized protein</fullName>
    </submittedName>
</protein>
<dbReference type="STRING" id="1184609.KILIM_014_00180"/>